<keyword evidence="1" id="KW-1133">Transmembrane helix</keyword>
<reference evidence="2 3" key="1">
    <citation type="submission" date="2017-08" db="EMBL/GenBank/DDBJ databases">
        <title>Virgibacillus indicus sp. nov. and Virgibacillus profoundi sp. nov, two moderately halophilic bacteria isolated from marine sediment by using the Microfluidic Streak Plate.</title>
        <authorList>
            <person name="Xu B."/>
            <person name="Hu B."/>
            <person name="Wang J."/>
            <person name="Zhu Y."/>
            <person name="Huang L."/>
            <person name="Du W."/>
            <person name="Huang Y."/>
        </authorList>
    </citation>
    <scope>NUCLEOTIDE SEQUENCE [LARGE SCALE GENOMIC DNA]</scope>
    <source>
        <strain evidence="2 3">IO3-P3-H5</strain>
    </source>
</reference>
<evidence type="ECO:0000313" key="3">
    <source>
        <dbReference type="Proteomes" id="UP000218887"/>
    </source>
</evidence>
<dbReference type="Proteomes" id="UP000218887">
    <property type="component" value="Unassembled WGS sequence"/>
</dbReference>
<feature type="transmembrane region" description="Helical" evidence="1">
    <location>
        <begin position="143"/>
        <end position="164"/>
    </location>
</feature>
<keyword evidence="1" id="KW-0472">Membrane</keyword>
<protein>
    <submittedName>
        <fullName evidence="2">Uncharacterized protein</fullName>
    </submittedName>
</protein>
<sequence>MRKDMDFFLKEVTNQIRSKKAKKNVEAELEFHLNKSKEYWVTKGFDEEDAEIKAVEQMGNPIILGNEFNKLHSPNPILYFKPLLLHLLISLMVGIALNLVFSIDRLMTDTFVAKVIYAIATLSACYLYLYIGNRFLKSFSNHLLLKSVAIIFVINISLAVSGQLIMNVGSGVTAEYGQFIMLIFLAFNFGFYTVFDLLPALPGFLTILLLSSASPLLLYVGSRKSSKILGNQK</sequence>
<feature type="transmembrane region" description="Helical" evidence="1">
    <location>
        <begin position="83"/>
        <end position="103"/>
    </location>
</feature>
<keyword evidence="3" id="KW-1185">Reference proteome</keyword>
<proteinExistence type="predicted"/>
<dbReference type="AlphaFoldDB" id="A0A2A2IDC3"/>
<dbReference type="OrthoDB" id="2192428at2"/>
<organism evidence="2 3">
    <name type="scientific">Virgibacillus profundi</name>
    <dbReference type="NCBI Taxonomy" id="2024555"/>
    <lineage>
        <taxon>Bacteria</taxon>
        <taxon>Bacillati</taxon>
        <taxon>Bacillota</taxon>
        <taxon>Bacilli</taxon>
        <taxon>Bacillales</taxon>
        <taxon>Bacillaceae</taxon>
        <taxon>Virgibacillus</taxon>
    </lineage>
</organism>
<dbReference type="RefSeq" id="WP_095655807.1">
    <property type="nucleotide sequence ID" value="NZ_NPOA01000008.1"/>
</dbReference>
<feature type="transmembrane region" description="Helical" evidence="1">
    <location>
        <begin position="176"/>
        <end position="195"/>
    </location>
</feature>
<name>A0A2A2IDC3_9BACI</name>
<feature type="transmembrane region" description="Helical" evidence="1">
    <location>
        <begin position="115"/>
        <end position="131"/>
    </location>
</feature>
<evidence type="ECO:0000256" key="1">
    <source>
        <dbReference type="SAM" id="Phobius"/>
    </source>
</evidence>
<feature type="transmembrane region" description="Helical" evidence="1">
    <location>
        <begin position="201"/>
        <end position="220"/>
    </location>
</feature>
<keyword evidence="1" id="KW-0812">Transmembrane</keyword>
<dbReference type="EMBL" id="NPOA01000008">
    <property type="protein sequence ID" value="PAV29135.1"/>
    <property type="molecule type" value="Genomic_DNA"/>
</dbReference>
<accession>A0A2A2IDC3</accession>
<evidence type="ECO:0000313" key="2">
    <source>
        <dbReference type="EMBL" id="PAV29135.1"/>
    </source>
</evidence>
<comment type="caution">
    <text evidence="2">The sequence shown here is derived from an EMBL/GenBank/DDBJ whole genome shotgun (WGS) entry which is preliminary data.</text>
</comment>
<gene>
    <name evidence="2" type="ORF">CIL05_12085</name>
</gene>
<dbReference type="InterPro" id="IPR047928">
    <property type="entry name" value="Perm_prefix_1"/>
</dbReference>
<dbReference type="NCBIfam" id="NF038403">
    <property type="entry name" value="perm_prefix_1"/>
    <property type="match status" value="1"/>
</dbReference>